<dbReference type="KEGG" id="ttz:FHG85_00480"/>
<keyword evidence="10" id="KW-0670">Pyruvate</keyword>
<keyword evidence="6" id="KW-0865">Zymogen</keyword>
<dbReference type="InterPro" id="IPR033175">
    <property type="entry name" value="PSD-A"/>
</dbReference>
<keyword evidence="5 11" id="KW-0472">Membrane</keyword>
<feature type="transmembrane region" description="Helical" evidence="11">
    <location>
        <begin position="35"/>
        <end position="54"/>
    </location>
</feature>
<feature type="transmembrane region" description="Helical" evidence="11">
    <location>
        <begin position="60"/>
        <end position="80"/>
    </location>
</feature>
<evidence type="ECO:0000256" key="7">
    <source>
        <dbReference type="ARBA" id="ARBA00023209"/>
    </source>
</evidence>
<dbReference type="AlphaFoldDB" id="A0A7D4CPI2"/>
<evidence type="ECO:0000313" key="13">
    <source>
        <dbReference type="Proteomes" id="UP000500961"/>
    </source>
</evidence>
<keyword evidence="4" id="KW-0443">Lipid metabolism</keyword>
<accession>A0A7D4CPI2</accession>
<protein>
    <submittedName>
        <fullName evidence="12">Phosphatidylserine decarboxylase family protein</fullName>
        <ecNumber evidence="12">4.1.1.65</ecNumber>
    </submittedName>
</protein>
<sequence length="270" mass="30538">MEIIIIILSTVILSTSLFIFWVAKGGFNKKYLYTDNIVLFIVASVINVGIYNLIKMPLWVITPFISGFIVLIFFIALFFYRFFRNPKRQIPGDKNDIVSPADGRIIYIKELEKDQIPVSVKKKRIASIKEITKTDILEQPCYLIGIAMTLFDVHYNRAPIDGKVIMVKHTPGSSIGLNTPESTLVNERNTTVIQREDGVMVGVVQIAARWVNRCIVMAKEGESLKRGEIFGKIRWGSQADLIIPRNCEILVREGEQVYAGSTIIAKLLED</sequence>
<dbReference type="PANTHER" id="PTHR35809">
    <property type="entry name" value="ARCHAETIDYLSERINE DECARBOXYLASE PROENZYME-RELATED"/>
    <property type="match status" value="1"/>
</dbReference>
<keyword evidence="3" id="KW-0210">Decarboxylase</keyword>
<evidence type="ECO:0000256" key="10">
    <source>
        <dbReference type="ARBA" id="ARBA00023317"/>
    </source>
</evidence>
<evidence type="ECO:0000256" key="4">
    <source>
        <dbReference type="ARBA" id="ARBA00023098"/>
    </source>
</evidence>
<evidence type="ECO:0000256" key="2">
    <source>
        <dbReference type="ARBA" id="ARBA00022516"/>
    </source>
</evidence>
<dbReference type="Proteomes" id="UP000500961">
    <property type="component" value="Chromosome"/>
</dbReference>
<dbReference type="InterPro" id="IPR003817">
    <property type="entry name" value="PS_Dcarbxylase"/>
</dbReference>
<feature type="transmembrane region" description="Helical" evidence="11">
    <location>
        <begin position="6"/>
        <end position="23"/>
    </location>
</feature>
<dbReference type="GO" id="GO:0004609">
    <property type="term" value="F:phosphatidylserine decarboxylase activity"/>
    <property type="evidence" value="ECO:0007669"/>
    <property type="project" value="UniProtKB-EC"/>
</dbReference>
<dbReference type="EMBL" id="CP041345">
    <property type="protein sequence ID" value="QKG78805.1"/>
    <property type="molecule type" value="Genomic_DNA"/>
</dbReference>
<evidence type="ECO:0000256" key="1">
    <source>
        <dbReference type="ARBA" id="ARBA00022475"/>
    </source>
</evidence>
<evidence type="ECO:0000256" key="6">
    <source>
        <dbReference type="ARBA" id="ARBA00023145"/>
    </source>
</evidence>
<keyword evidence="9" id="KW-1208">Phospholipid metabolism</keyword>
<evidence type="ECO:0000313" key="12">
    <source>
        <dbReference type="EMBL" id="QKG78805.1"/>
    </source>
</evidence>
<dbReference type="Pfam" id="PF02666">
    <property type="entry name" value="PS_Dcarbxylase"/>
    <property type="match status" value="1"/>
</dbReference>
<dbReference type="GO" id="GO:0008654">
    <property type="term" value="P:phospholipid biosynthetic process"/>
    <property type="evidence" value="ECO:0007669"/>
    <property type="project" value="UniProtKB-KW"/>
</dbReference>
<dbReference type="PANTHER" id="PTHR35809:SF1">
    <property type="entry name" value="ARCHAETIDYLSERINE DECARBOXYLASE PROENZYME-RELATED"/>
    <property type="match status" value="1"/>
</dbReference>
<reference evidence="12 13" key="1">
    <citation type="submission" date="2019-07" db="EMBL/GenBank/DDBJ databases">
        <title>Thalassofilum flectens gen. nov., sp. nov., a novel moderate thermophilic anaerobe from a shallow sea hot spring in Kunashir Island (Russia), representing a new family in the order Bacteroidales, and proposal of Thalassofilacea fam. nov.</title>
        <authorList>
            <person name="Kochetkova T.V."/>
            <person name="Podosokorskaya O.A."/>
            <person name="Novikov A."/>
            <person name="Elcheninov A.G."/>
            <person name="Toshchakov S.V."/>
            <person name="Kublanov I.V."/>
        </authorList>
    </citation>
    <scope>NUCLEOTIDE SEQUENCE [LARGE SCALE GENOMIC DNA]</scope>
    <source>
        <strain evidence="12 13">38-H</strain>
    </source>
</reference>
<gene>
    <name evidence="12" type="ORF">FHG85_00480</name>
</gene>
<dbReference type="EC" id="4.1.1.65" evidence="12"/>
<keyword evidence="11" id="KW-1133">Transmembrane helix</keyword>
<evidence type="ECO:0000256" key="3">
    <source>
        <dbReference type="ARBA" id="ARBA00022793"/>
    </source>
</evidence>
<organism evidence="12 13">
    <name type="scientific">Tenuifilum thalassicum</name>
    <dbReference type="NCBI Taxonomy" id="2590900"/>
    <lineage>
        <taxon>Bacteria</taxon>
        <taxon>Pseudomonadati</taxon>
        <taxon>Bacteroidota</taxon>
        <taxon>Bacteroidia</taxon>
        <taxon>Bacteroidales</taxon>
        <taxon>Tenuifilaceae</taxon>
        <taxon>Tenuifilum</taxon>
    </lineage>
</organism>
<evidence type="ECO:0000256" key="11">
    <source>
        <dbReference type="SAM" id="Phobius"/>
    </source>
</evidence>
<dbReference type="RefSeq" id="WP_173072320.1">
    <property type="nucleotide sequence ID" value="NZ_CP041345.1"/>
</dbReference>
<keyword evidence="11" id="KW-0812">Transmembrane</keyword>
<evidence type="ECO:0000256" key="9">
    <source>
        <dbReference type="ARBA" id="ARBA00023264"/>
    </source>
</evidence>
<keyword evidence="2" id="KW-0444">Lipid biosynthesis</keyword>
<evidence type="ECO:0000256" key="5">
    <source>
        <dbReference type="ARBA" id="ARBA00023136"/>
    </source>
</evidence>
<evidence type="ECO:0000256" key="8">
    <source>
        <dbReference type="ARBA" id="ARBA00023239"/>
    </source>
</evidence>
<name>A0A7D4CPI2_9BACT</name>
<keyword evidence="7" id="KW-0594">Phospholipid biosynthesis</keyword>
<keyword evidence="13" id="KW-1185">Reference proteome</keyword>
<keyword evidence="8 12" id="KW-0456">Lyase</keyword>
<proteinExistence type="predicted"/>
<keyword evidence="1" id="KW-1003">Cell membrane</keyword>